<dbReference type="EMBL" id="CP025408">
    <property type="protein sequence ID" value="AUH35306.1"/>
    <property type="molecule type" value="Genomic_DNA"/>
</dbReference>
<name>A0A2K9EWJ2_9RHOB</name>
<evidence type="ECO:0000313" key="2">
    <source>
        <dbReference type="Proteomes" id="UP000233742"/>
    </source>
</evidence>
<dbReference type="RefSeq" id="WP_101461958.1">
    <property type="nucleotide sequence ID" value="NZ_CP025408.1"/>
</dbReference>
<accession>A0A2K9EWJ2</accession>
<gene>
    <name evidence="1" type="ORF">CUV01_08300</name>
</gene>
<dbReference type="KEGG" id="paro:CUV01_08300"/>
<evidence type="ECO:0008006" key="3">
    <source>
        <dbReference type="Google" id="ProtNLM"/>
    </source>
</evidence>
<sequence>MLGCFVLNGAEPGKADRLLEALAGQLAAEGLRIAGAVQVNSAPSADCACDMDLRILGDTGPMVRISQSLGPGSVGCRLDAGGLQMAAGRVSAALQQGADLCILPKFGKQEAMGLGFRDCIGQALDQEIPVLTHVPAGQYAAFEAFAGEFAQWVEPQALATWCRSVTRGTAA</sequence>
<organism evidence="1 2">
    <name type="scientific">Paracoccus tegillarcae</name>
    <dbReference type="NCBI Taxonomy" id="1529068"/>
    <lineage>
        <taxon>Bacteria</taxon>
        <taxon>Pseudomonadati</taxon>
        <taxon>Pseudomonadota</taxon>
        <taxon>Alphaproteobacteria</taxon>
        <taxon>Rhodobacterales</taxon>
        <taxon>Paracoccaceae</taxon>
        <taxon>Paracoccus</taxon>
    </lineage>
</organism>
<dbReference type="AlphaFoldDB" id="A0A2K9EWJ2"/>
<keyword evidence="2" id="KW-1185">Reference proteome</keyword>
<proteinExistence type="predicted"/>
<protein>
    <recommendedName>
        <fullName evidence="3">DUF2478 domain-containing protein</fullName>
    </recommendedName>
</protein>
<dbReference type="OrthoDB" id="5918880at2"/>
<dbReference type="InterPro" id="IPR018912">
    <property type="entry name" value="DUF2478"/>
</dbReference>
<evidence type="ECO:0000313" key="1">
    <source>
        <dbReference type="EMBL" id="AUH35306.1"/>
    </source>
</evidence>
<reference evidence="1 2" key="1">
    <citation type="submission" date="2017-12" db="EMBL/GenBank/DDBJ databases">
        <authorList>
            <person name="Hurst M.R.H."/>
        </authorList>
    </citation>
    <scope>NUCLEOTIDE SEQUENCE [LARGE SCALE GENOMIC DNA]</scope>
    <source>
        <strain evidence="1 2">BM15</strain>
    </source>
</reference>
<dbReference type="Pfam" id="PF10649">
    <property type="entry name" value="DUF2478"/>
    <property type="match status" value="1"/>
</dbReference>
<dbReference type="Proteomes" id="UP000233742">
    <property type="component" value="Chromosome"/>
</dbReference>